<feature type="region of interest" description="Disordered" evidence="7">
    <location>
        <begin position="145"/>
        <end position="171"/>
    </location>
</feature>
<keyword evidence="2 6" id="KW-0812">Transmembrane</keyword>
<accession>A0A9E7HPY8</accession>
<evidence type="ECO:0000259" key="8">
    <source>
        <dbReference type="PROSITE" id="PS50845"/>
    </source>
</evidence>
<feature type="transmembrane region" description="Helical" evidence="6">
    <location>
        <begin position="245"/>
        <end position="264"/>
    </location>
</feature>
<evidence type="ECO:0000256" key="6">
    <source>
        <dbReference type="RuleBase" id="RU363132"/>
    </source>
</evidence>
<protein>
    <recommendedName>
        <fullName evidence="6">Reticulon-like protein</fullName>
    </recommendedName>
</protein>
<dbReference type="PANTHER" id="PTHR46626:SF1">
    <property type="entry name" value="RETICULON-LIKE PROTEIN B21"/>
    <property type="match status" value="1"/>
</dbReference>
<evidence type="ECO:0000256" key="1">
    <source>
        <dbReference type="ARBA" id="ARBA00004477"/>
    </source>
</evidence>
<dbReference type="EMBL" id="CP097510">
    <property type="protein sequence ID" value="URE34993.1"/>
    <property type="molecule type" value="Genomic_DNA"/>
</dbReference>
<feature type="compositionally biased region" description="Basic and acidic residues" evidence="7">
    <location>
        <begin position="145"/>
        <end position="158"/>
    </location>
</feature>
<dbReference type="InterPro" id="IPR044647">
    <property type="entry name" value="RTNLB17/18/21"/>
</dbReference>
<sequence length="514" mass="57756">MHGSSRRASTRNTKLRMDEARGGIKVMAGPKNHKNDSSAGLRRLRRNQSDSVAFERKKRSNCAASDKEENGLIGTSPVKLRKTQSDLSRSPKTSVGNSLDTGGEEKVLPIGDDTEDAVVMAEEEMEEVEVETQTEEEGMKSFVDKEMDQPDEKPKTVQEEEEAEEEAEEEIPALVQEEEKKHNLVSMSPMYIAEKKQNLVMDYRAMKPDPTVIPHLDAGEELFQSTCIKHNRIQSIENLVMWRDVSRSAFVFGIGTFFLFSSSYAKDINFSLISASSYVGLVYLGFVFLCKSFMRRGETMQHDDGDERCVVGEEDAIWLLKMLLPYLNELLLKFRGLFSGDPETTLKLAALLFVMARCGSTITVWSLAKLTFFGVFTIPKVCSSYSTQLAKLGWLAVHDVGKFWLDRLRDGWESCTHKKAAAAATFALIWNISSAVARIWAFFMLVVAVKLYQQCAAEHSWNGREEEEEEEEGQEDSMAGQSQELGLHRHRGGPTRNEVDAKVDLGEEAGKRSK</sequence>
<reference evidence="9" key="1">
    <citation type="submission" date="2022-05" db="EMBL/GenBank/DDBJ databases">
        <title>The Musa troglodytarum L. genome provides insights into the mechanism of non-climacteric behaviour and enrichment of carotenoids.</title>
        <authorList>
            <person name="Wang J."/>
        </authorList>
    </citation>
    <scope>NUCLEOTIDE SEQUENCE</scope>
    <source>
        <tissue evidence="9">Leaf</tissue>
    </source>
</reference>
<feature type="transmembrane region" description="Helical" evidence="6">
    <location>
        <begin position="428"/>
        <end position="452"/>
    </location>
</feature>
<evidence type="ECO:0000313" key="10">
    <source>
        <dbReference type="Proteomes" id="UP001055439"/>
    </source>
</evidence>
<keyword evidence="3 6" id="KW-0256">Endoplasmic reticulum</keyword>
<feature type="transmembrane region" description="Helical" evidence="6">
    <location>
        <begin position="270"/>
        <end position="290"/>
    </location>
</feature>
<feature type="compositionally biased region" description="Acidic residues" evidence="7">
    <location>
        <begin position="159"/>
        <end position="171"/>
    </location>
</feature>
<feature type="compositionally biased region" description="Polar residues" evidence="7">
    <location>
        <begin position="85"/>
        <end position="100"/>
    </location>
</feature>
<feature type="region of interest" description="Disordered" evidence="7">
    <location>
        <begin position="462"/>
        <end position="514"/>
    </location>
</feature>
<dbReference type="GO" id="GO:0005789">
    <property type="term" value="C:endoplasmic reticulum membrane"/>
    <property type="evidence" value="ECO:0007669"/>
    <property type="project" value="UniProtKB-SubCell"/>
</dbReference>
<feature type="compositionally biased region" description="Basic and acidic residues" evidence="7">
    <location>
        <begin position="497"/>
        <end position="514"/>
    </location>
</feature>
<evidence type="ECO:0000256" key="7">
    <source>
        <dbReference type="SAM" id="MobiDB-lite"/>
    </source>
</evidence>
<dbReference type="PANTHER" id="PTHR46626">
    <property type="entry name" value="RETICULON-LIKE PROTEIN B17"/>
    <property type="match status" value="1"/>
</dbReference>
<organism evidence="9 10">
    <name type="scientific">Musa troglodytarum</name>
    <name type="common">fe'i banana</name>
    <dbReference type="NCBI Taxonomy" id="320322"/>
    <lineage>
        <taxon>Eukaryota</taxon>
        <taxon>Viridiplantae</taxon>
        <taxon>Streptophyta</taxon>
        <taxon>Embryophyta</taxon>
        <taxon>Tracheophyta</taxon>
        <taxon>Spermatophyta</taxon>
        <taxon>Magnoliopsida</taxon>
        <taxon>Liliopsida</taxon>
        <taxon>Zingiberales</taxon>
        <taxon>Musaceae</taxon>
        <taxon>Musa</taxon>
    </lineage>
</organism>
<dbReference type="OrthoDB" id="567788at2759"/>
<keyword evidence="5 6" id="KW-0472">Membrane</keyword>
<evidence type="ECO:0000313" key="9">
    <source>
        <dbReference type="EMBL" id="URE34993.1"/>
    </source>
</evidence>
<proteinExistence type="predicted"/>
<gene>
    <name evidence="9" type="ORF">MUK42_08001</name>
</gene>
<comment type="subcellular location">
    <subcellularLocation>
        <location evidence="1 6">Endoplasmic reticulum membrane</location>
        <topology evidence="1 6">Multi-pass membrane protein</topology>
    </subcellularLocation>
</comment>
<keyword evidence="10" id="KW-1185">Reference proteome</keyword>
<keyword evidence="4 6" id="KW-1133">Transmembrane helix</keyword>
<evidence type="ECO:0000256" key="4">
    <source>
        <dbReference type="ARBA" id="ARBA00022989"/>
    </source>
</evidence>
<feature type="region of interest" description="Disordered" evidence="7">
    <location>
        <begin position="1"/>
        <end position="109"/>
    </location>
</feature>
<dbReference type="PROSITE" id="PS50845">
    <property type="entry name" value="RETICULON"/>
    <property type="match status" value="1"/>
</dbReference>
<name>A0A9E7HPY8_9LILI</name>
<dbReference type="Pfam" id="PF02453">
    <property type="entry name" value="Reticulon"/>
    <property type="match status" value="1"/>
</dbReference>
<evidence type="ECO:0000256" key="2">
    <source>
        <dbReference type="ARBA" id="ARBA00022692"/>
    </source>
</evidence>
<feature type="compositionally biased region" description="Acidic residues" evidence="7">
    <location>
        <begin position="465"/>
        <end position="475"/>
    </location>
</feature>
<dbReference type="AlphaFoldDB" id="A0A9E7HPY8"/>
<feature type="domain" description="Reticulon" evidence="8">
    <location>
        <begin position="236"/>
        <end position="389"/>
    </location>
</feature>
<evidence type="ECO:0000256" key="5">
    <source>
        <dbReference type="ARBA" id="ARBA00023136"/>
    </source>
</evidence>
<dbReference type="InterPro" id="IPR003388">
    <property type="entry name" value="Reticulon"/>
</dbReference>
<dbReference type="Proteomes" id="UP001055439">
    <property type="component" value="Chromosome 8"/>
</dbReference>
<evidence type="ECO:0000256" key="3">
    <source>
        <dbReference type="ARBA" id="ARBA00022824"/>
    </source>
</evidence>